<accession>A0A1Q9F407</accession>
<keyword evidence="7" id="KW-0812">Transmembrane</keyword>
<comment type="caution">
    <text evidence="7">The sequence shown here is derived from an EMBL/GenBank/DDBJ whole genome shotgun (WGS) entry which is preliminary data.</text>
</comment>
<dbReference type="InterPro" id="IPR029063">
    <property type="entry name" value="SAM-dependent_MTases_sf"/>
</dbReference>
<dbReference type="GO" id="GO:0006584">
    <property type="term" value="P:catecholamine metabolic process"/>
    <property type="evidence" value="ECO:0007669"/>
    <property type="project" value="UniProtKB-KW"/>
</dbReference>
<dbReference type="OrthoDB" id="451605at2759"/>
<evidence type="ECO:0000256" key="2">
    <source>
        <dbReference type="ARBA" id="ARBA00022603"/>
    </source>
</evidence>
<evidence type="ECO:0000256" key="4">
    <source>
        <dbReference type="ARBA" id="ARBA00022691"/>
    </source>
</evidence>
<comment type="similarity">
    <text evidence="6">Belongs to the class I-like SAM-binding methyltransferase superfamily. Cation-dependent O-methyltransferase family.</text>
</comment>
<dbReference type="PROSITE" id="PS51682">
    <property type="entry name" value="SAM_OMT_I"/>
    <property type="match status" value="1"/>
</dbReference>
<keyword evidence="7" id="KW-0472">Membrane</keyword>
<protein>
    <recommendedName>
        <fullName evidence="1">catechol O-methyltransferase</fullName>
        <ecNumber evidence="1">2.1.1.6</ecNumber>
    </recommendedName>
</protein>
<keyword evidence="5" id="KW-0128">Catecholamine metabolism</keyword>
<evidence type="ECO:0000313" key="7">
    <source>
        <dbReference type="EMBL" id="OLQ14410.1"/>
    </source>
</evidence>
<evidence type="ECO:0000256" key="1">
    <source>
        <dbReference type="ARBA" id="ARBA00012880"/>
    </source>
</evidence>
<proteinExistence type="inferred from homology"/>
<evidence type="ECO:0000256" key="6">
    <source>
        <dbReference type="ARBA" id="ARBA00023453"/>
    </source>
</evidence>
<keyword evidence="3 7" id="KW-0808">Transferase</keyword>
<name>A0A1Q9F407_SYMMI</name>
<evidence type="ECO:0000313" key="8">
    <source>
        <dbReference type="Proteomes" id="UP000186817"/>
    </source>
</evidence>
<keyword evidence="8" id="KW-1185">Reference proteome</keyword>
<keyword evidence="4" id="KW-0949">S-adenosyl-L-methionine</keyword>
<dbReference type="PANTHER" id="PTHR43836:SF2">
    <property type="entry name" value="CATECHOL O-METHYLTRANSFERASE 1-RELATED"/>
    <property type="match status" value="1"/>
</dbReference>
<dbReference type="AlphaFoldDB" id="A0A1Q9F407"/>
<dbReference type="Gene3D" id="3.40.50.150">
    <property type="entry name" value="Vaccinia Virus protein VP39"/>
    <property type="match status" value="1"/>
</dbReference>
<organism evidence="7 8">
    <name type="scientific">Symbiodinium microadriaticum</name>
    <name type="common">Dinoflagellate</name>
    <name type="synonym">Zooxanthella microadriatica</name>
    <dbReference type="NCBI Taxonomy" id="2951"/>
    <lineage>
        <taxon>Eukaryota</taxon>
        <taxon>Sar</taxon>
        <taxon>Alveolata</taxon>
        <taxon>Dinophyceae</taxon>
        <taxon>Suessiales</taxon>
        <taxon>Symbiodiniaceae</taxon>
        <taxon>Symbiodinium</taxon>
    </lineage>
</organism>
<dbReference type="GO" id="GO:0016206">
    <property type="term" value="F:catechol O-methyltransferase activity"/>
    <property type="evidence" value="ECO:0007669"/>
    <property type="project" value="UniProtKB-EC"/>
</dbReference>
<evidence type="ECO:0000256" key="5">
    <source>
        <dbReference type="ARBA" id="ARBA00022939"/>
    </source>
</evidence>
<dbReference type="InterPro" id="IPR002935">
    <property type="entry name" value="SAM_O-MeTrfase"/>
</dbReference>
<dbReference type="Proteomes" id="UP000186817">
    <property type="component" value="Unassembled WGS sequence"/>
</dbReference>
<dbReference type="EMBL" id="LSRX01000016">
    <property type="protein sequence ID" value="OLQ14410.1"/>
    <property type="molecule type" value="Genomic_DNA"/>
</dbReference>
<keyword evidence="2 7" id="KW-0489">Methyltransferase</keyword>
<gene>
    <name evidence="7" type="primary">Tomt</name>
    <name evidence="7" type="ORF">AK812_SmicGene1551</name>
</gene>
<evidence type="ECO:0000256" key="3">
    <source>
        <dbReference type="ARBA" id="ARBA00022679"/>
    </source>
</evidence>
<reference evidence="7 8" key="1">
    <citation type="submission" date="2016-02" db="EMBL/GenBank/DDBJ databases">
        <title>Genome analysis of coral dinoflagellate symbionts highlights evolutionary adaptations to a symbiotic lifestyle.</title>
        <authorList>
            <person name="Aranda M."/>
            <person name="Li Y."/>
            <person name="Liew Y.J."/>
            <person name="Baumgarten S."/>
            <person name="Simakov O."/>
            <person name="Wilson M."/>
            <person name="Piel J."/>
            <person name="Ashoor H."/>
            <person name="Bougouffa S."/>
            <person name="Bajic V.B."/>
            <person name="Ryu T."/>
            <person name="Ravasi T."/>
            <person name="Bayer T."/>
            <person name="Micklem G."/>
            <person name="Kim H."/>
            <person name="Bhak J."/>
            <person name="Lajeunesse T.C."/>
            <person name="Voolstra C.R."/>
        </authorList>
    </citation>
    <scope>NUCLEOTIDE SEQUENCE [LARGE SCALE GENOMIC DNA]</scope>
    <source>
        <strain evidence="7 8">CCMP2467</strain>
    </source>
</reference>
<dbReference type="GO" id="GO:0032259">
    <property type="term" value="P:methylation"/>
    <property type="evidence" value="ECO:0007669"/>
    <property type="project" value="UniProtKB-KW"/>
</dbReference>
<dbReference type="SUPFAM" id="SSF53335">
    <property type="entry name" value="S-adenosyl-L-methionine-dependent methyltransferases"/>
    <property type="match status" value="1"/>
</dbReference>
<dbReference type="EC" id="2.1.1.6" evidence="1"/>
<sequence length="153" mass="16556">MRAFVSVVPGAKKGLEGLPEGAPAAVLELGCHAGDGTLSILSALKYRPGSTIISTEGNEEWLAAAKRVVAHASQGQDVRWIPVEEKGPDIQRLLGTLQAQGIERLDSMVFDHEEDLFLPDLQTILQQKLLRIGGTVQVDNVKRFRAPWSFSGA</sequence>
<dbReference type="PANTHER" id="PTHR43836">
    <property type="entry name" value="CATECHOL O-METHYLTRANSFERASE 1-RELATED"/>
    <property type="match status" value="1"/>
</dbReference>